<evidence type="ECO:0000256" key="5">
    <source>
        <dbReference type="SAM" id="SignalP"/>
    </source>
</evidence>
<feature type="domain" description="Outer membrane protein beta-barrel" evidence="6">
    <location>
        <begin position="389"/>
        <end position="793"/>
    </location>
</feature>
<keyword evidence="3" id="KW-0998">Cell outer membrane</keyword>
<comment type="caution">
    <text evidence="7">The sequence shown here is derived from an EMBL/GenBank/DDBJ whole genome shotgun (WGS) entry which is preliminary data.</text>
</comment>
<gene>
    <name evidence="7" type="ORF">AFM12_01200</name>
</gene>
<dbReference type="OrthoDB" id="905812at2"/>
<proteinExistence type="predicted"/>
<comment type="subcellular location">
    <subcellularLocation>
        <location evidence="1">Cell outer membrane</location>
    </subcellularLocation>
</comment>
<dbReference type="AlphaFoldDB" id="A0A0P7C8Q9"/>
<dbReference type="STRING" id="1605367.AFM12_01200"/>
<dbReference type="SUPFAM" id="SSF56935">
    <property type="entry name" value="Porins"/>
    <property type="match status" value="1"/>
</dbReference>
<dbReference type="InterPro" id="IPR037066">
    <property type="entry name" value="Plug_dom_sf"/>
</dbReference>
<evidence type="ECO:0000256" key="2">
    <source>
        <dbReference type="ARBA" id="ARBA00023136"/>
    </source>
</evidence>
<dbReference type="Gene3D" id="2.170.130.10">
    <property type="entry name" value="TonB-dependent receptor, plug domain"/>
    <property type="match status" value="1"/>
</dbReference>
<dbReference type="Gene3D" id="2.60.40.1120">
    <property type="entry name" value="Carboxypeptidase-like, regulatory domain"/>
    <property type="match status" value="1"/>
</dbReference>
<keyword evidence="5" id="KW-0732">Signal</keyword>
<evidence type="ECO:0000313" key="7">
    <source>
        <dbReference type="EMBL" id="KPM50101.1"/>
    </source>
</evidence>
<dbReference type="SUPFAM" id="SSF49464">
    <property type="entry name" value="Carboxypeptidase regulatory domain-like"/>
    <property type="match status" value="1"/>
</dbReference>
<reference evidence="7 8" key="1">
    <citation type="submission" date="2015-07" db="EMBL/GenBank/DDBJ databases">
        <title>The draft genome sequence of Leadbetterella sp. JN14-9.</title>
        <authorList>
            <person name="Liu Y."/>
            <person name="Du J."/>
            <person name="Shao Z."/>
        </authorList>
    </citation>
    <scope>NUCLEOTIDE SEQUENCE [LARGE SCALE GENOMIC DNA]</scope>
    <source>
        <strain evidence="7 8">JN14-9</strain>
    </source>
</reference>
<evidence type="ECO:0000256" key="3">
    <source>
        <dbReference type="ARBA" id="ARBA00023237"/>
    </source>
</evidence>
<dbReference type="Pfam" id="PF13620">
    <property type="entry name" value="CarboxypepD_reg"/>
    <property type="match status" value="1"/>
</dbReference>
<dbReference type="EMBL" id="LGTQ01000005">
    <property type="protein sequence ID" value="KPM50101.1"/>
    <property type="molecule type" value="Genomic_DNA"/>
</dbReference>
<dbReference type="GO" id="GO:0009279">
    <property type="term" value="C:cell outer membrane"/>
    <property type="evidence" value="ECO:0007669"/>
    <property type="project" value="UniProtKB-SubCell"/>
</dbReference>
<dbReference type="Proteomes" id="UP000050454">
    <property type="component" value="Unassembled WGS sequence"/>
</dbReference>
<dbReference type="PANTHER" id="PTHR40980">
    <property type="entry name" value="PLUG DOMAIN-CONTAINING PROTEIN"/>
    <property type="match status" value="1"/>
</dbReference>
<evidence type="ECO:0000259" key="6">
    <source>
        <dbReference type="Pfam" id="PF14905"/>
    </source>
</evidence>
<dbReference type="PATRIC" id="fig|1605367.3.peg.1575"/>
<dbReference type="PANTHER" id="PTHR40980:SF4">
    <property type="entry name" value="TONB-DEPENDENT RECEPTOR-LIKE BETA-BARREL DOMAIN-CONTAINING PROTEIN"/>
    <property type="match status" value="1"/>
</dbReference>
<dbReference type="InterPro" id="IPR041700">
    <property type="entry name" value="OMP_b-brl_3"/>
</dbReference>
<keyword evidence="2" id="KW-0472">Membrane</keyword>
<keyword evidence="8" id="KW-1185">Reference proteome</keyword>
<feature type="region of interest" description="Disordered" evidence="4">
    <location>
        <begin position="802"/>
        <end position="822"/>
    </location>
</feature>
<feature type="signal peptide" evidence="5">
    <location>
        <begin position="1"/>
        <end position="19"/>
    </location>
</feature>
<name>A0A0P7C8Q9_9BACT</name>
<organism evidence="7 8">
    <name type="scientific">Jiulongibacter sediminis</name>
    <dbReference type="NCBI Taxonomy" id="1605367"/>
    <lineage>
        <taxon>Bacteria</taxon>
        <taxon>Pseudomonadati</taxon>
        <taxon>Bacteroidota</taxon>
        <taxon>Cytophagia</taxon>
        <taxon>Cytophagales</taxon>
        <taxon>Leadbetterellaceae</taxon>
        <taxon>Jiulongibacter</taxon>
    </lineage>
</organism>
<sequence length="822" mass="92793">MKKLLLLTFTVMLSAMAKAQQTGTVKGTVLDESSVAMPFSNILLLSTSDSSLVKATASDMDGAFALEDLKMGSYFVKISMVGYQDFNSPKFQLSDAQPDFQFQPLKLQLNTNELAEVTVTAKKPFIEQQVDRTVVNVENSIVSSGNTALEVLEKAPGVTIDRQNDALKLKNKNGVQIMIDGRLSYLSNEALMQMLSNMTSDQISSIEIITNPSSKYDASGNSGIINIKLKKNKAFGTNGTFSVSVGDAYIPNSTDDLYRASSNLSLNHRNEKVNVFGNLNVGRNTWYNDNTLIRSTNFEGLRSEFDQSSKRFGKGFYTSGKLGMDYFASDKTTFGIMLDANNWNGSMVNTGLTEILEISEGNQVRSSLEPYSNRDMDNWNVTGNFNIKHNFNDKGKEVTFDADYSGFRNYGFQAFNTAFYDAEGQLTNNLIQQNTTPSDIDIYAAKVDFVIPTESKVKIEFGAKTSYVKTDNNFLFEVQEDGRWLVDDGKTNHFVYTEFVNAAYFNIGKQWDKIGLQTGLRAEHTTSEGNSITLDQVVPRQYLSLFPTMFLNQKINDNNSLRYSYSRRIGRPNYQQLNPFLFFLDPYTFQRGNEYLNPQFTDNLELTYTFKNAINLSLGYAHTKDNMFDIIEQDDQTRITYQTEKNLEKVENYSANLSFPVPVTKWWNMHNNISVYYARFRDSNVSGGVLDVGQAAYNFYTGSTFSLKKGWSAEANMWFNSPQALGIIRTTKPQYAVNVGAQKSFWEKKGKLKLNVNDLFLTSFFAGDIDYQNVDLKVTNRWTSRRATLTFTYNFGNQNVKASRRRSTATDDLKQRAGGNNN</sequence>
<protein>
    <recommendedName>
        <fullName evidence="6">Outer membrane protein beta-barrel domain-containing protein</fullName>
    </recommendedName>
</protein>
<dbReference type="InterPro" id="IPR036942">
    <property type="entry name" value="Beta-barrel_TonB_sf"/>
</dbReference>
<evidence type="ECO:0000256" key="4">
    <source>
        <dbReference type="SAM" id="MobiDB-lite"/>
    </source>
</evidence>
<evidence type="ECO:0000313" key="8">
    <source>
        <dbReference type="Proteomes" id="UP000050454"/>
    </source>
</evidence>
<dbReference type="InterPro" id="IPR008969">
    <property type="entry name" value="CarboxyPept-like_regulatory"/>
</dbReference>
<feature type="chain" id="PRO_5006136729" description="Outer membrane protein beta-barrel domain-containing protein" evidence="5">
    <location>
        <begin position="20"/>
        <end position="822"/>
    </location>
</feature>
<dbReference type="Gene3D" id="2.40.170.20">
    <property type="entry name" value="TonB-dependent receptor, beta-barrel domain"/>
    <property type="match status" value="1"/>
</dbReference>
<accession>A0A0P7C8Q9</accession>
<evidence type="ECO:0000256" key="1">
    <source>
        <dbReference type="ARBA" id="ARBA00004442"/>
    </source>
</evidence>
<dbReference type="RefSeq" id="WP_131458152.1">
    <property type="nucleotide sequence ID" value="NZ_JXSZ01000005.1"/>
</dbReference>
<dbReference type="Pfam" id="PF14905">
    <property type="entry name" value="OMP_b-brl_3"/>
    <property type="match status" value="1"/>
</dbReference>